<dbReference type="Pfam" id="PF01077">
    <property type="entry name" value="NIR_SIR"/>
    <property type="match status" value="1"/>
</dbReference>
<dbReference type="SUPFAM" id="SSF56014">
    <property type="entry name" value="Nitrite and sulphite reductase 4Fe-4S domain-like"/>
    <property type="match status" value="2"/>
</dbReference>
<dbReference type="InterPro" id="IPR005117">
    <property type="entry name" value="NiRdtase/SiRdtase_haem-b_fer"/>
</dbReference>
<evidence type="ECO:0000259" key="7">
    <source>
        <dbReference type="Pfam" id="PF01077"/>
    </source>
</evidence>
<name>A0AB39I0B0_9PSED</name>
<dbReference type="InterPro" id="IPR036136">
    <property type="entry name" value="Nit/Sulf_reduc_fer-like_dom_sf"/>
</dbReference>
<feature type="domain" description="Nitrite/sulphite reductase 4Fe-4S" evidence="7">
    <location>
        <begin position="99"/>
        <end position="235"/>
    </location>
</feature>
<feature type="domain" description="Nitrite/Sulfite reductase ferredoxin-like" evidence="8">
    <location>
        <begin position="27"/>
        <end position="78"/>
    </location>
</feature>
<dbReference type="EMBL" id="CP162607">
    <property type="protein sequence ID" value="XDK35831.1"/>
    <property type="molecule type" value="Genomic_DNA"/>
</dbReference>
<proteinExistence type="predicted"/>
<evidence type="ECO:0000256" key="2">
    <source>
        <dbReference type="ARBA" id="ARBA00022617"/>
    </source>
</evidence>
<dbReference type="AlphaFoldDB" id="A0AB39I0B0"/>
<keyword evidence="2" id="KW-0349">Heme</keyword>
<dbReference type="PANTHER" id="PTHR32439:SF9">
    <property type="entry name" value="BLR3264 PROTEIN"/>
    <property type="match status" value="1"/>
</dbReference>
<dbReference type="GO" id="GO:0043818">
    <property type="term" value="F:precorrin-3B synthase activity"/>
    <property type="evidence" value="ECO:0007669"/>
    <property type="project" value="UniProtKB-EC"/>
</dbReference>
<evidence type="ECO:0000256" key="1">
    <source>
        <dbReference type="ARBA" id="ARBA00022485"/>
    </source>
</evidence>
<dbReference type="GO" id="GO:0051539">
    <property type="term" value="F:4 iron, 4 sulfur cluster binding"/>
    <property type="evidence" value="ECO:0007669"/>
    <property type="project" value="UniProtKB-KW"/>
</dbReference>
<dbReference type="InterPro" id="IPR051329">
    <property type="entry name" value="NIR_SIR_4Fe-4S"/>
</dbReference>
<evidence type="ECO:0000313" key="9">
    <source>
        <dbReference type="EMBL" id="XDK35831.1"/>
    </source>
</evidence>
<protein>
    <submittedName>
        <fullName evidence="9">Precorrin-3B synthase</fullName>
        <ecNumber evidence="9">1.14.13.83</ecNumber>
    </submittedName>
</protein>
<dbReference type="GO" id="GO:0020037">
    <property type="term" value="F:heme binding"/>
    <property type="evidence" value="ECO:0007669"/>
    <property type="project" value="InterPro"/>
</dbReference>
<evidence type="ECO:0000256" key="5">
    <source>
        <dbReference type="ARBA" id="ARBA00023004"/>
    </source>
</evidence>
<dbReference type="NCBIfam" id="TIGR02435">
    <property type="entry name" value="CobG"/>
    <property type="match status" value="1"/>
</dbReference>
<dbReference type="EC" id="1.14.13.83" evidence="9"/>
<dbReference type="Gene3D" id="3.30.413.10">
    <property type="entry name" value="Sulfite Reductase Hemoprotein, domain 1"/>
    <property type="match status" value="2"/>
</dbReference>
<dbReference type="Pfam" id="PF03460">
    <property type="entry name" value="NIR_SIR_ferr"/>
    <property type="match status" value="2"/>
</dbReference>
<dbReference type="Gene3D" id="3.90.480.10">
    <property type="entry name" value="Sulfite Reductase Hemoprotein,Domain 2"/>
    <property type="match status" value="1"/>
</dbReference>
<organism evidence="9">
    <name type="scientific">Pseudomonas sp. Hg7Tf</name>
    <dbReference type="NCBI Taxonomy" id="3236988"/>
    <lineage>
        <taxon>Bacteria</taxon>
        <taxon>Pseudomonadati</taxon>
        <taxon>Pseudomonadota</taxon>
        <taxon>Gammaproteobacteria</taxon>
        <taxon>Pseudomonadales</taxon>
        <taxon>Pseudomonadaceae</taxon>
        <taxon>Pseudomonas</taxon>
    </lineage>
</organism>
<accession>A0AB39I0B0</accession>
<keyword evidence="5" id="KW-0408">Iron</keyword>
<evidence type="ECO:0000256" key="3">
    <source>
        <dbReference type="ARBA" id="ARBA00022723"/>
    </source>
</evidence>
<keyword evidence="1" id="KW-0004">4Fe-4S</keyword>
<gene>
    <name evidence="9" type="primary">cobG</name>
    <name evidence="9" type="ORF">AB4Y39_19285</name>
</gene>
<keyword evidence="4 9" id="KW-0560">Oxidoreductase</keyword>
<dbReference type="GO" id="GO:0046872">
    <property type="term" value="F:metal ion binding"/>
    <property type="evidence" value="ECO:0007669"/>
    <property type="project" value="UniProtKB-KW"/>
</dbReference>
<evidence type="ECO:0000256" key="4">
    <source>
        <dbReference type="ARBA" id="ARBA00023002"/>
    </source>
</evidence>
<keyword evidence="6" id="KW-0411">Iron-sulfur</keyword>
<dbReference type="InterPro" id="IPR006067">
    <property type="entry name" value="NO2/SO3_Rdtase_4Fe4S_dom"/>
</dbReference>
<dbReference type="InterPro" id="IPR045854">
    <property type="entry name" value="NO2/SO3_Rdtase_4Fe4S_sf"/>
</dbReference>
<feature type="domain" description="Nitrite/Sulfite reductase ferredoxin-like" evidence="8">
    <location>
        <begin position="264"/>
        <end position="330"/>
    </location>
</feature>
<dbReference type="SUPFAM" id="SSF55124">
    <property type="entry name" value="Nitrite/Sulfite reductase N-terminal domain-like"/>
    <property type="match status" value="2"/>
</dbReference>
<evidence type="ECO:0000259" key="8">
    <source>
        <dbReference type="Pfam" id="PF03460"/>
    </source>
</evidence>
<dbReference type="RefSeq" id="WP_274071296.1">
    <property type="nucleotide sequence ID" value="NZ_CP162607.1"/>
</dbReference>
<sequence length="445" mass="46778">MNQPVSAHQPQASLRPSACPGLLRIVQAQDGGICRIKLAGGALWADQADAVADAAERFATGEIEVTNRGNLQIRGIGSDPSGLIERLLAAGLGPRDAAGDDVRNLMLSPTAGVDPQMLVDTRPLAEQLLQALETTPRFHQLSAKFAVQVDGGEALAMLEHPHDVWLSTVRLEGELWWVFGLAGCPANNAPVGAVPLVQGHALVLAVLNRFLDLATPEQARMRQLLAEHSPDDFVAGLGLSIRRDATVLHWRRSATVGNGYLGIYPQQQAGLSAVGGAAPLGRLTPHMLRGAAQLARERGDGSLRMTPWQSLLLPNIAHPHAAAINRELAQLGLLCSPDQPLARLVACTGSAGCAKAQAETKGDARLLATLLASGAPASVHLSGCPRSCAMAHVAPATLLAQNPGHYDLYLRDAAQPGFGSLRARNLTLKEAGALLDACSRSTLDD</sequence>
<dbReference type="PANTHER" id="PTHR32439">
    <property type="entry name" value="FERREDOXIN--NITRITE REDUCTASE, CHLOROPLASTIC"/>
    <property type="match status" value="1"/>
</dbReference>
<dbReference type="InterPro" id="IPR012798">
    <property type="entry name" value="Cbl_synth_CobG-like"/>
</dbReference>
<reference evidence="9" key="1">
    <citation type="submission" date="2024-07" db="EMBL/GenBank/DDBJ databases">
        <title>Identification and characteristics of a novel species of coltsfoot's symbiotic bacteria.</title>
        <authorList>
            <person name="Juszczyk A."/>
            <person name="Jasielczuk I."/>
            <person name="Gurgul A."/>
            <person name="Rogala M."/>
            <person name="Kowalczyk A."/>
            <person name="Szmatola T."/>
            <person name="Kosecka-Strojek M."/>
            <person name="Arent Z."/>
            <person name="Latowski D."/>
        </authorList>
    </citation>
    <scope>NUCLEOTIDE SEQUENCE</scope>
    <source>
        <strain evidence="9">Hg7Tf</strain>
    </source>
</reference>
<evidence type="ECO:0000256" key="6">
    <source>
        <dbReference type="ARBA" id="ARBA00023014"/>
    </source>
</evidence>
<keyword evidence="3" id="KW-0479">Metal-binding</keyword>